<sequence length="191" mass="21222">MKTPLISLGNGLYLDAVVTTADNQVQFLSVWGRDGAMQHFFAALTLPMSEGGIRVMTVKLPEGNLVLDFAQAKSLTKRTTRLPKHTPVGEWVHTWLIHPSLLKPSGQSMTVMSQTPLYHATLWPTLKQLCHLPLLEHWQPALQPRLQSMIHELPAYGVFAYHLDLQIDVMEPLVSEALQQGVLTVPQGAMG</sequence>
<dbReference type="AlphaFoldDB" id="A0A0H3ZL74"/>
<evidence type="ECO:0000313" key="1">
    <source>
        <dbReference type="EMBL" id="AKN36795.1"/>
    </source>
</evidence>
<protein>
    <submittedName>
        <fullName evidence="1">Uncharacterized protein</fullName>
    </submittedName>
</protein>
<reference evidence="1" key="1">
    <citation type="journal article" date="2015" name="MBio">
        <title>Eco-Evolutionary Dynamics of Episomes among Ecologically Cohesive Bacterial Populations.</title>
        <authorList>
            <person name="Xue H."/>
            <person name="Cordero O.X."/>
            <person name="Camas F.M."/>
            <person name="Trimble W."/>
            <person name="Meyer F."/>
            <person name="Guglielmini J."/>
            <person name="Rocha E.P."/>
            <person name="Polz M.F."/>
        </authorList>
    </citation>
    <scope>NUCLEOTIDE SEQUENCE</scope>
    <source>
        <strain evidence="1">FF_307</strain>
    </source>
</reference>
<proteinExistence type="predicted"/>
<accession>A0A0H3ZL74</accession>
<dbReference type="EMBL" id="KP795512">
    <property type="protein sequence ID" value="AKN36795.1"/>
    <property type="molecule type" value="Genomic_DNA"/>
</dbReference>
<name>A0A0H3ZL74_9VIBR</name>
<organism evidence="1">
    <name type="scientific">Vibrio sp. FF_307</name>
    <dbReference type="NCBI Taxonomy" id="1652834"/>
    <lineage>
        <taxon>Bacteria</taxon>
        <taxon>Pseudomonadati</taxon>
        <taxon>Pseudomonadota</taxon>
        <taxon>Gammaproteobacteria</taxon>
        <taxon>Vibrionales</taxon>
        <taxon>Vibrionaceae</taxon>
        <taxon>Vibrio</taxon>
    </lineage>
</organism>